<accession>A0A075G448</accession>
<protein>
    <submittedName>
        <fullName evidence="1">Uncharacterized protein</fullName>
    </submittedName>
</protein>
<sequence length="63" mass="7114">MSRSVSKEPESEPHAAKQVTMLVYGKNSKPIVTRKFLEPNFGTNHSDVLSRSMETVEQSMFLT</sequence>
<proteinExistence type="predicted"/>
<evidence type="ECO:0000313" key="1">
    <source>
        <dbReference type="EMBL" id="AIE96552.1"/>
    </source>
</evidence>
<name>A0A075G448_9ARCH</name>
<dbReference type="EMBL" id="KF900482">
    <property type="protein sequence ID" value="AIE96552.1"/>
    <property type="molecule type" value="Genomic_DNA"/>
</dbReference>
<organism evidence="1">
    <name type="scientific">uncultured marine thaumarchaeote AD1000_80_F03</name>
    <dbReference type="NCBI Taxonomy" id="1455943"/>
    <lineage>
        <taxon>Archaea</taxon>
        <taxon>Nitrososphaerota</taxon>
        <taxon>environmental samples</taxon>
    </lineage>
</organism>
<dbReference type="AlphaFoldDB" id="A0A075G448"/>
<reference evidence="1" key="1">
    <citation type="journal article" date="2014" name="Genome Biol. Evol.">
        <title>Pangenome evidence for extensive interdomain horizontal transfer affecting lineage core and shell genes in uncultured planktonic thaumarchaeota and euryarchaeota.</title>
        <authorList>
            <person name="Deschamps P."/>
            <person name="Zivanovic Y."/>
            <person name="Moreira D."/>
            <person name="Rodriguez-Valera F."/>
            <person name="Lopez-Garcia P."/>
        </authorList>
    </citation>
    <scope>NUCLEOTIDE SEQUENCE</scope>
</reference>